<proteinExistence type="predicted"/>
<reference evidence="1" key="2">
    <citation type="journal article" date="2015" name="Fish Shellfish Immunol.">
        <title>Early steps in the European eel (Anguilla anguilla)-Vibrio vulnificus interaction in the gills: Role of the RtxA13 toxin.</title>
        <authorList>
            <person name="Callol A."/>
            <person name="Pajuelo D."/>
            <person name="Ebbesson L."/>
            <person name="Teles M."/>
            <person name="MacKenzie S."/>
            <person name="Amaro C."/>
        </authorList>
    </citation>
    <scope>NUCLEOTIDE SEQUENCE</scope>
</reference>
<protein>
    <submittedName>
        <fullName evidence="1">Uncharacterized protein</fullName>
    </submittedName>
</protein>
<sequence>MAKRSSDGVFMLRLLRRLSSPFQPVSFF</sequence>
<name>A0A0E9VD43_ANGAN</name>
<evidence type="ECO:0000313" key="1">
    <source>
        <dbReference type="EMBL" id="JAH75921.1"/>
    </source>
</evidence>
<dbReference type="AlphaFoldDB" id="A0A0E9VD43"/>
<accession>A0A0E9VD43</accession>
<organism evidence="1">
    <name type="scientific">Anguilla anguilla</name>
    <name type="common">European freshwater eel</name>
    <name type="synonym">Muraena anguilla</name>
    <dbReference type="NCBI Taxonomy" id="7936"/>
    <lineage>
        <taxon>Eukaryota</taxon>
        <taxon>Metazoa</taxon>
        <taxon>Chordata</taxon>
        <taxon>Craniata</taxon>
        <taxon>Vertebrata</taxon>
        <taxon>Euteleostomi</taxon>
        <taxon>Actinopterygii</taxon>
        <taxon>Neopterygii</taxon>
        <taxon>Teleostei</taxon>
        <taxon>Anguilliformes</taxon>
        <taxon>Anguillidae</taxon>
        <taxon>Anguilla</taxon>
    </lineage>
</organism>
<dbReference type="EMBL" id="GBXM01032656">
    <property type="protein sequence ID" value="JAH75921.1"/>
    <property type="molecule type" value="Transcribed_RNA"/>
</dbReference>
<reference evidence="1" key="1">
    <citation type="submission" date="2014-11" db="EMBL/GenBank/DDBJ databases">
        <authorList>
            <person name="Amaro Gonzalez C."/>
        </authorList>
    </citation>
    <scope>NUCLEOTIDE SEQUENCE</scope>
</reference>